<evidence type="ECO:0000256" key="3">
    <source>
        <dbReference type="ARBA" id="ARBA00022553"/>
    </source>
</evidence>
<evidence type="ECO:0000259" key="9">
    <source>
        <dbReference type="PROSITE" id="PS01124"/>
    </source>
</evidence>
<dbReference type="PRINTS" id="PR00032">
    <property type="entry name" value="HTHARAC"/>
</dbReference>
<gene>
    <name evidence="11" type="ORF">NDK43_00795</name>
</gene>
<dbReference type="SUPFAM" id="SSF52172">
    <property type="entry name" value="CheY-like"/>
    <property type="match status" value="1"/>
</dbReference>
<dbReference type="Pfam" id="PF00072">
    <property type="entry name" value="Response_reg"/>
    <property type="match status" value="1"/>
</dbReference>
<dbReference type="InterPro" id="IPR009057">
    <property type="entry name" value="Homeodomain-like_sf"/>
</dbReference>
<name>A0ABT0W4H3_9BACI</name>
<evidence type="ECO:0000256" key="4">
    <source>
        <dbReference type="ARBA" id="ARBA00023012"/>
    </source>
</evidence>
<dbReference type="SMART" id="SM00342">
    <property type="entry name" value="HTH_ARAC"/>
    <property type="match status" value="1"/>
</dbReference>
<keyword evidence="2" id="KW-0963">Cytoplasm</keyword>
<dbReference type="PANTHER" id="PTHR42713">
    <property type="entry name" value="HISTIDINE KINASE-RELATED"/>
    <property type="match status" value="1"/>
</dbReference>
<evidence type="ECO:0000256" key="2">
    <source>
        <dbReference type="ARBA" id="ARBA00022490"/>
    </source>
</evidence>
<dbReference type="InterPro" id="IPR018062">
    <property type="entry name" value="HTH_AraC-typ_CS"/>
</dbReference>
<dbReference type="PANTHER" id="PTHR42713:SF3">
    <property type="entry name" value="TRANSCRIPTIONAL REGULATORY PROTEIN HPTR"/>
    <property type="match status" value="1"/>
</dbReference>
<evidence type="ECO:0000313" key="12">
    <source>
        <dbReference type="Proteomes" id="UP001523262"/>
    </source>
</evidence>
<protein>
    <submittedName>
        <fullName evidence="11">Response regulator</fullName>
    </submittedName>
</protein>
<dbReference type="Proteomes" id="UP001523262">
    <property type="component" value="Unassembled WGS sequence"/>
</dbReference>
<accession>A0ABT0W4H3</accession>
<evidence type="ECO:0000256" key="6">
    <source>
        <dbReference type="ARBA" id="ARBA00023125"/>
    </source>
</evidence>
<keyword evidence="7" id="KW-0804">Transcription</keyword>
<evidence type="ECO:0000313" key="11">
    <source>
        <dbReference type="EMBL" id="MCM2531242.1"/>
    </source>
</evidence>
<dbReference type="CDD" id="cd17536">
    <property type="entry name" value="REC_YesN-like"/>
    <property type="match status" value="1"/>
</dbReference>
<comment type="subcellular location">
    <subcellularLocation>
        <location evidence="1">Cytoplasm</location>
    </subcellularLocation>
</comment>
<dbReference type="SMART" id="SM00448">
    <property type="entry name" value="REC"/>
    <property type="match status" value="1"/>
</dbReference>
<proteinExistence type="predicted"/>
<dbReference type="SUPFAM" id="SSF46689">
    <property type="entry name" value="Homeodomain-like"/>
    <property type="match status" value="1"/>
</dbReference>
<dbReference type="Gene3D" id="1.10.10.60">
    <property type="entry name" value="Homeodomain-like"/>
    <property type="match status" value="2"/>
</dbReference>
<evidence type="ECO:0000256" key="5">
    <source>
        <dbReference type="ARBA" id="ARBA00023015"/>
    </source>
</evidence>
<dbReference type="InterPro" id="IPR051552">
    <property type="entry name" value="HptR"/>
</dbReference>
<dbReference type="PROSITE" id="PS01124">
    <property type="entry name" value="HTH_ARAC_FAMILY_2"/>
    <property type="match status" value="1"/>
</dbReference>
<dbReference type="InterPro" id="IPR011006">
    <property type="entry name" value="CheY-like_superfamily"/>
</dbReference>
<reference evidence="11 12" key="1">
    <citation type="submission" date="2022-06" db="EMBL/GenBank/DDBJ databases">
        <authorList>
            <person name="Jeon C.O."/>
        </authorList>
    </citation>
    <scope>NUCLEOTIDE SEQUENCE [LARGE SCALE GENOMIC DNA]</scope>
    <source>
        <strain evidence="11 12">KCTC 13943</strain>
    </source>
</reference>
<evidence type="ECO:0000259" key="10">
    <source>
        <dbReference type="PROSITE" id="PS50110"/>
    </source>
</evidence>
<feature type="modified residue" description="4-aspartylphosphate" evidence="8">
    <location>
        <position position="55"/>
    </location>
</feature>
<dbReference type="InterPro" id="IPR001789">
    <property type="entry name" value="Sig_transdc_resp-reg_receiver"/>
</dbReference>
<keyword evidence="3 8" id="KW-0597">Phosphoprotein</keyword>
<dbReference type="Gene3D" id="3.40.50.2300">
    <property type="match status" value="1"/>
</dbReference>
<dbReference type="InterPro" id="IPR020449">
    <property type="entry name" value="Tscrpt_reg_AraC-type_HTH"/>
</dbReference>
<organism evidence="11 12">
    <name type="scientific">Neobacillus pocheonensis</name>
    <dbReference type="NCBI Taxonomy" id="363869"/>
    <lineage>
        <taxon>Bacteria</taxon>
        <taxon>Bacillati</taxon>
        <taxon>Bacillota</taxon>
        <taxon>Bacilli</taxon>
        <taxon>Bacillales</taxon>
        <taxon>Bacillaceae</taxon>
        <taxon>Neobacillus</taxon>
    </lineage>
</organism>
<keyword evidence="12" id="KW-1185">Reference proteome</keyword>
<dbReference type="PROSITE" id="PS00041">
    <property type="entry name" value="HTH_ARAC_FAMILY_1"/>
    <property type="match status" value="1"/>
</dbReference>
<dbReference type="PROSITE" id="PS50110">
    <property type="entry name" value="RESPONSE_REGULATORY"/>
    <property type="match status" value="1"/>
</dbReference>
<keyword evidence="5" id="KW-0805">Transcription regulation</keyword>
<sequence>MIKILIVDDEKWTRETIKQFGKWKEYGIEVIEEAVDGQEALRLIEQMSPDIVITDMKMPGVDGMELLRIVAERFPQIKLIVASGYDDFNYMRQAILSKVNEYLLKPINAEELNLALEKCTKEIQNHLRSHLIKPFSFFSKDITALIMEYKKKISSFLDELNTEGFENVMQRFFNELKKVDRIDSNFLAKIEHEFILLLEEKMIKNDCNVSDMFEKNEDLINESSLSLDLLLKKQQGLGKRYIDYMLNLKKRKSRVNLQEIKEYIDRNFADSHISLEVLANKFFVSKEYLSKAFKNMYGGNITEYIVSRRMEQAKQLLDDNELQIKSIATMVGYEDISYFYRVFKKYFKISPGEMRQS</sequence>
<dbReference type="EMBL" id="JAMQCR010000001">
    <property type="protein sequence ID" value="MCM2531242.1"/>
    <property type="molecule type" value="Genomic_DNA"/>
</dbReference>
<feature type="domain" description="HTH araC/xylS-type" evidence="9">
    <location>
        <begin position="258"/>
        <end position="357"/>
    </location>
</feature>
<evidence type="ECO:0000256" key="1">
    <source>
        <dbReference type="ARBA" id="ARBA00004496"/>
    </source>
</evidence>
<keyword evidence="4" id="KW-0902">Two-component regulatory system</keyword>
<dbReference type="InterPro" id="IPR018060">
    <property type="entry name" value="HTH_AraC"/>
</dbReference>
<evidence type="ECO:0000256" key="7">
    <source>
        <dbReference type="ARBA" id="ARBA00023163"/>
    </source>
</evidence>
<keyword evidence="6" id="KW-0238">DNA-binding</keyword>
<dbReference type="Pfam" id="PF12833">
    <property type="entry name" value="HTH_18"/>
    <property type="match status" value="1"/>
</dbReference>
<feature type="domain" description="Response regulatory" evidence="10">
    <location>
        <begin position="3"/>
        <end position="120"/>
    </location>
</feature>
<comment type="caution">
    <text evidence="11">The sequence shown here is derived from an EMBL/GenBank/DDBJ whole genome shotgun (WGS) entry which is preliminary data.</text>
</comment>
<evidence type="ECO:0000256" key="8">
    <source>
        <dbReference type="PROSITE-ProRule" id="PRU00169"/>
    </source>
</evidence>